<dbReference type="SMART" id="SM00318">
    <property type="entry name" value="SNc"/>
    <property type="match status" value="1"/>
</dbReference>
<evidence type="ECO:0000256" key="1">
    <source>
        <dbReference type="SAM" id="SignalP"/>
    </source>
</evidence>
<accession>A0A7X1KK92</accession>
<dbReference type="AlphaFoldDB" id="A0A7X1KK92"/>
<organism evidence="3 4">
    <name type="scientific">Novosphingobium flavum</name>
    <dbReference type="NCBI Taxonomy" id="1778672"/>
    <lineage>
        <taxon>Bacteria</taxon>
        <taxon>Pseudomonadati</taxon>
        <taxon>Pseudomonadota</taxon>
        <taxon>Alphaproteobacteria</taxon>
        <taxon>Sphingomonadales</taxon>
        <taxon>Sphingomonadaceae</taxon>
        <taxon>Novosphingobium</taxon>
    </lineage>
</organism>
<evidence type="ECO:0000313" key="4">
    <source>
        <dbReference type="Proteomes" id="UP000566813"/>
    </source>
</evidence>
<protein>
    <submittedName>
        <fullName evidence="3">Thermonuclease family protein</fullName>
    </submittedName>
</protein>
<dbReference type="InterPro" id="IPR016071">
    <property type="entry name" value="Staphylococal_nuclease_OB-fold"/>
</dbReference>
<dbReference type="Gene3D" id="2.40.50.90">
    <property type="match status" value="1"/>
</dbReference>
<feature type="chain" id="PRO_5030720045" evidence="1">
    <location>
        <begin position="26"/>
        <end position="232"/>
    </location>
</feature>
<name>A0A7X1KK92_9SPHN</name>
<gene>
    <name evidence="3" type="ORF">H7F51_02095</name>
</gene>
<proteinExistence type="predicted"/>
<evidence type="ECO:0000259" key="2">
    <source>
        <dbReference type="PROSITE" id="PS50830"/>
    </source>
</evidence>
<reference evidence="3 4" key="1">
    <citation type="submission" date="2020-08" db="EMBL/GenBank/DDBJ databases">
        <title>The genome sequence of type strain Novosphingobium flavum NBRC 111647.</title>
        <authorList>
            <person name="Liu Y."/>
        </authorList>
    </citation>
    <scope>NUCLEOTIDE SEQUENCE [LARGE SCALE GENOMIC DNA]</scope>
    <source>
        <strain evidence="3 4">NBRC 111647</strain>
    </source>
</reference>
<comment type="caution">
    <text evidence="3">The sequence shown here is derived from an EMBL/GenBank/DDBJ whole genome shotgun (WGS) entry which is preliminary data.</text>
</comment>
<dbReference type="PANTHER" id="PTHR12302:SF26">
    <property type="entry name" value="BLR1266 PROTEIN"/>
    <property type="match status" value="1"/>
</dbReference>
<sequence length="232" mass="25249">MTAFRNIHVALGSVLITGLAAPTLAETIAGPATVIDGDSLVVAGQQVRLVGIDAPEFDQTCQRGGQSWTCGQEAKTQLTSLVQDQRIECSGFERDAHARLLAVCSAGYLELNKTLVENGWAVAYRAYSDAYVGQEARAKAGRLGIWASEFTPPADYRMAKLPPAAAMGSQRRVQPGRAEGFSGCTIKGNHSRRGDWIYHLPGMKYYNVTRAEAMFCTEQEAQRAGYRRSRSD</sequence>
<dbReference type="PROSITE" id="PS50830">
    <property type="entry name" value="TNASE_3"/>
    <property type="match status" value="1"/>
</dbReference>
<feature type="signal peptide" evidence="1">
    <location>
        <begin position="1"/>
        <end position="25"/>
    </location>
</feature>
<dbReference type="Pfam" id="PF00565">
    <property type="entry name" value="SNase"/>
    <property type="match status" value="1"/>
</dbReference>
<dbReference type="SUPFAM" id="SSF50199">
    <property type="entry name" value="Staphylococcal nuclease"/>
    <property type="match status" value="1"/>
</dbReference>
<dbReference type="PANTHER" id="PTHR12302">
    <property type="entry name" value="EBNA2 BINDING PROTEIN P100"/>
    <property type="match status" value="1"/>
</dbReference>
<dbReference type="RefSeq" id="WP_185662571.1">
    <property type="nucleotide sequence ID" value="NZ_JACLAW010000002.1"/>
</dbReference>
<dbReference type="EMBL" id="JACLAW010000002">
    <property type="protein sequence ID" value="MBC2664304.1"/>
    <property type="molecule type" value="Genomic_DNA"/>
</dbReference>
<feature type="domain" description="TNase-like" evidence="2">
    <location>
        <begin position="25"/>
        <end position="148"/>
    </location>
</feature>
<dbReference type="Proteomes" id="UP000566813">
    <property type="component" value="Unassembled WGS sequence"/>
</dbReference>
<keyword evidence="1" id="KW-0732">Signal</keyword>
<evidence type="ECO:0000313" key="3">
    <source>
        <dbReference type="EMBL" id="MBC2664304.1"/>
    </source>
</evidence>
<dbReference type="InterPro" id="IPR035437">
    <property type="entry name" value="SNase_OB-fold_sf"/>
</dbReference>
<keyword evidence="4" id="KW-1185">Reference proteome</keyword>